<reference evidence="2" key="1">
    <citation type="journal article" date="2021" name="Nat. Commun.">
        <title>Genetic determinants of endophytism in the Arabidopsis root mycobiome.</title>
        <authorList>
            <person name="Mesny F."/>
            <person name="Miyauchi S."/>
            <person name="Thiergart T."/>
            <person name="Pickel B."/>
            <person name="Atanasova L."/>
            <person name="Karlsson M."/>
            <person name="Huettel B."/>
            <person name="Barry K.W."/>
            <person name="Haridas S."/>
            <person name="Chen C."/>
            <person name="Bauer D."/>
            <person name="Andreopoulos W."/>
            <person name="Pangilinan J."/>
            <person name="LaButti K."/>
            <person name="Riley R."/>
            <person name="Lipzen A."/>
            <person name="Clum A."/>
            <person name="Drula E."/>
            <person name="Henrissat B."/>
            <person name="Kohler A."/>
            <person name="Grigoriev I.V."/>
            <person name="Martin F.M."/>
            <person name="Hacquard S."/>
        </authorList>
    </citation>
    <scope>NUCLEOTIDE SEQUENCE</scope>
    <source>
        <strain evidence="2">MPI-SDFR-AT-0073</strain>
    </source>
</reference>
<evidence type="ECO:0000313" key="2">
    <source>
        <dbReference type="EMBL" id="KAH6660951.1"/>
    </source>
</evidence>
<dbReference type="EMBL" id="JAGPXC010000001">
    <property type="protein sequence ID" value="KAH6660951.1"/>
    <property type="molecule type" value="Genomic_DNA"/>
</dbReference>
<feature type="compositionally biased region" description="Polar residues" evidence="1">
    <location>
        <begin position="212"/>
        <end position="242"/>
    </location>
</feature>
<keyword evidence="3" id="KW-1185">Reference proteome</keyword>
<dbReference type="AlphaFoldDB" id="A0A9P8UZQ2"/>
<dbReference type="RefSeq" id="XP_045965082.1">
    <property type="nucleotide sequence ID" value="XM_046106496.1"/>
</dbReference>
<dbReference type="OrthoDB" id="5374569at2759"/>
<proteinExistence type="predicted"/>
<accession>A0A9P8UZQ2</accession>
<sequence>MTRKLPWRDGTSAKTSRMPPARDSATPTVRKRANAEIMNSDAGSKDSASPRASEPKVQGSLLKRCRLDSKPLEPLEESFMVEGLDGDDVYRMVEDEFYLTATKFTAHLHAAEYQRLQEEAKLQNAATIRNISRPVVGRMTDLVKKKQQRVSRLQRQKTVLNGFAGVVDGDDAAGTNPTTLFGLMESPRKKIPRLDHFVYGDAKSASKGRLAHQSSMRSSHLGSSPTHQRTSHNTMARNIQKSTHLESDDEDLDGPGQRSSPIPFRKHAITNSSRPTAHSKAYKAPEPAETTRQTPSTATNARPSSLVMQQVKTAVQSSDDDSDEALFGFQKRAKSRAQQKRVTPKNNNENRSRPIQDFIPGFL</sequence>
<comment type="caution">
    <text evidence="2">The sequence shown here is derived from an EMBL/GenBank/DDBJ whole genome shotgun (WGS) entry which is preliminary data.</text>
</comment>
<feature type="region of interest" description="Disordered" evidence="1">
    <location>
        <begin position="1"/>
        <end position="59"/>
    </location>
</feature>
<gene>
    <name evidence="2" type="ORF">BKA67DRAFT_654102</name>
</gene>
<evidence type="ECO:0000256" key="1">
    <source>
        <dbReference type="SAM" id="MobiDB-lite"/>
    </source>
</evidence>
<organism evidence="2 3">
    <name type="scientific">Truncatella angustata</name>
    <dbReference type="NCBI Taxonomy" id="152316"/>
    <lineage>
        <taxon>Eukaryota</taxon>
        <taxon>Fungi</taxon>
        <taxon>Dikarya</taxon>
        <taxon>Ascomycota</taxon>
        <taxon>Pezizomycotina</taxon>
        <taxon>Sordariomycetes</taxon>
        <taxon>Xylariomycetidae</taxon>
        <taxon>Amphisphaeriales</taxon>
        <taxon>Sporocadaceae</taxon>
        <taxon>Truncatella</taxon>
    </lineage>
</organism>
<feature type="region of interest" description="Disordered" evidence="1">
    <location>
        <begin position="331"/>
        <end position="363"/>
    </location>
</feature>
<feature type="compositionally biased region" description="Polar residues" evidence="1">
    <location>
        <begin position="290"/>
        <end position="304"/>
    </location>
</feature>
<dbReference type="Proteomes" id="UP000758603">
    <property type="component" value="Unassembled WGS sequence"/>
</dbReference>
<name>A0A9P8UZQ2_9PEZI</name>
<feature type="region of interest" description="Disordered" evidence="1">
    <location>
        <begin position="205"/>
        <end position="304"/>
    </location>
</feature>
<dbReference type="GeneID" id="70135387"/>
<evidence type="ECO:0000313" key="3">
    <source>
        <dbReference type="Proteomes" id="UP000758603"/>
    </source>
</evidence>
<protein>
    <submittedName>
        <fullName evidence="2">Uncharacterized protein</fullName>
    </submittedName>
</protein>
<feature type="compositionally biased region" description="Basic residues" evidence="1">
    <location>
        <begin position="331"/>
        <end position="343"/>
    </location>
</feature>